<protein>
    <submittedName>
        <fullName evidence="3">Uncharacterized protein</fullName>
    </submittedName>
</protein>
<keyword evidence="4" id="KW-1185">Reference proteome</keyword>
<gene>
    <name evidence="2" type="ORF">niasHT_037882</name>
    <name evidence="3" type="ORF">niasHT_037885</name>
</gene>
<evidence type="ECO:0000256" key="1">
    <source>
        <dbReference type="SAM" id="MobiDB-lite"/>
    </source>
</evidence>
<reference evidence="3 4" key="1">
    <citation type="submission" date="2024-10" db="EMBL/GenBank/DDBJ databases">
        <authorList>
            <person name="Kim D."/>
        </authorList>
    </citation>
    <scope>NUCLEOTIDE SEQUENCE [LARGE SCALE GENOMIC DNA]</scope>
    <source>
        <strain evidence="3">BH-2024</strain>
    </source>
</reference>
<sequence length="93" mass="10732">MAVVEAKQVDLMMVEHPAIIQRNQQIEQIKRMMMEQQQQEKMAVHQQHSEILKFDPLYVKLQQIKTAQKSGTKTKKSAVVGPSSYSSNEQLHL</sequence>
<feature type="compositionally biased region" description="Polar residues" evidence="1">
    <location>
        <begin position="83"/>
        <end position="93"/>
    </location>
</feature>
<dbReference type="EMBL" id="JBICBT010001182">
    <property type="protein sequence ID" value="KAL3079515.1"/>
    <property type="molecule type" value="Genomic_DNA"/>
</dbReference>
<name>A0ABD2IQG6_9BILA</name>
<feature type="region of interest" description="Disordered" evidence="1">
    <location>
        <begin position="69"/>
        <end position="93"/>
    </location>
</feature>
<proteinExistence type="predicted"/>
<accession>A0ABD2IQG6</accession>
<evidence type="ECO:0000313" key="4">
    <source>
        <dbReference type="Proteomes" id="UP001620626"/>
    </source>
</evidence>
<comment type="caution">
    <text evidence="3">The sequence shown here is derived from an EMBL/GenBank/DDBJ whole genome shotgun (WGS) entry which is preliminary data.</text>
</comment>
<dbReference type="AlphaFoldDB" id="A0ABD2IQG6"/>
<dbReference type="Proteomes" id="UP001620626">
    <property type="component" value="Unassembled WGS sequence"/>
</dbReference>
<evidence type="ECO:0000313" key="2">
    <source>
        <dbReference type="EMBL" id="KAL3079512.1"/>
    </source>
</evidence>
<organism evidence="3 4">
    <name type="scientific">Heterodera trifolii</name>
    <dbReference type="NCBI Taxonomy" id="157864"/>
    <lineage>
        <taxon>Eukaryota</taxon>
        <taxon>Metazoa</taxon>
        <taxon>Ecdysozoa</taxon>
        <taxon>Nematoda</taxon>
        <taxon>Chromadorea</taxon>
        <taxon>Rhabditida</taxon>
        <taxon>Tylenchina</taxon>
        <taxon>Tylenchomorpha</taxon>
        <taxon>Tylenchoidea</taxon>
        <taxon>Heteroderidae</taxon>
        <taxon>Heteroderinae</taxon>
        <taxon>Heterodera</taxon>
    </lineage>
</organism>
<dbReference type="EMBL" id="JBICBT010001182">
    <property type="protein sequence ID" value="KAL3079512.1"/>
    <property type="molecule type" value="Genomic_DNA"/>
</dbReference>
<evidence type="ECO:0000313" key="3">
    <source>
        <dbReference type="EMBL" id="KAL3079515.1"/>
    </source>
</evidence>